<evidence type="ECO:0000256" key="3">
    <source>
        <dbReference type="ARBA" id="ARBA00013194"/>
    </source>
</evidence>
<organism evidence="14 15">
    <name type="scientific">Phorcysia thermohydrogeniphila</name>
    <dbReference type="NCBI Taxonomy" id="936138"/>
    <lineage>
        <taxon>Bacteria</taxon>
        <taxon>Pseudomonadati</taxon>
        <taxon>Aquificota</taxon>
        <taxon>Aquificia</taxon>
        <taxon>Desulfurobacteriales</taxon>
        <taxon>Desulfurobacteriaceae</taxon>
        <taxon>Phorcysia</taxon>
    </lineage>
</organism>
<feature type="domain" description="Trigger factor C-terminal" evidence="13">
    <location>
        <begin position="262"/>
        <end position="418"/>
    </location>
</feature>
<comment type="function">
    <text evidence="9">Involved in protein export. Acts as a chaperone by maintaining the newly synthesized protein in an open conformation. Functions as a peptidyl-prolyl cis-trans isomerase.</text>
</comment>
<evidence type="ECO:0000259" key="12">
    <source>
        <dbReference type="Pfam" id="PF05697"/>
    </source>
</evidence>
<protein>
    <recommendedName>
        <fullName evidence="4 9">Trigger factor</fullName>
        <shortName evidence="9">TF</shortName>
        <ecNumber evidence="3 9">5.2.1.8</ecNumber>
    </recommendedName>
    <alternativeName>
        <fullName evidence="8 9">PPIase</fullName>
    </alternativeName>
</protein>
<dbReference type="InterPro" id="IPR001179">
    <property type="entry name" value="PPIase_FKBP_dom"/>
</dbReference>
<evidence type="ECO:0000256" key="5">
    <source>
        <dbReference type="ARBA" id="ARBA00023110"/>
    </source>
</evidence>
<dbReference type="NCBIfam" id="TIGR00115">
    <property type="entry name" value="tig"/>
    <property type="match status" value="1"/>
</dbReference>
<feature type="coiled-coil region" evidence="10">
    <location>
        <begin position="260"/>
        <end position="287"/>
    </location>
</feature>
<dbReference type="InterPro" id="IPR008880">
    <property type="entry name" value="Trigger_fac_C"/>
</dbReference>
<keyword evidence="5 9" id="KW-0697">Rotamase</keyword>
<comment type="catalytic activity">
    <reaction evidence="1 9">
        <text>[protein]-peptidylproline (omega=180) = [protein]-peptidylproline (omega=0)</text>
        <dbReference type="Rhea" id="RHEA:16237"/>
        <dbReference type="Rhea" id="RHEA-COMP:10747"/>
        <dbReference type="Rhea" id="RHEA-COMP:10748"/>
        <dbReference type="ChEBI" id="CHEBI:83833"/>
        <dbReference type="ChEBI" id="CHEBI:83834"/>
        <dbReference type="EC" id="5.2.1.8"/>
    </reaction>
</comment>
<dbReference type="OrthoDB" id="9767721at2"/>
<dbReference type="PIRSF" id="PIRSF003095">
    <property type="entry name" value="Trigger_factor"/>
    <property type="match status" value="1"/>
</dbReference>
<comment type="subcellular location">
    <subcellularLocation>
        <location evidence="9">Cytoplasm</location>
    </subcellularLocation>
    <text evidence="9">About half TF is bound to the ribosome near the polypeptide exit tunnel while the other half is free in the cytoplasm.</text>
</comment>
<accession>A0A4R1GAG3</accession>
<evidence type="ECO:0000259" key="11">
    <source>
        <dbReference type="Pfam" id="PF00254"/>
    </source>
</evidence>
<dbReference type="SUPFAM" id="SSF109998">
    <property type="entry name" value="Triger factor/SurA peptide-binding domain-like"/>
    <property type="match status" value="1"/>
</dbReference>
<dbReference type="SUPFAM" id="SSF102735">
    <property type="entry name" value="Trigger factor ribosome-binding domain"/>
    <property type="match status" value="1"/>
</dbReference>
<name>A0A4R1GAG3_9BACT</name>
<dbReference type="AlphaFoldDB" id="A0A4R1GAG3"/>
<keyword evidence="15" id="KW-1185">Reference proteome</keyword>
<dbReference type="GO" id="GO:0044183">
    <property type="term" value="F:protein folding chaperone"/>
    <property type="evidence" value="ECO:0007669"/>
    <property type="project" value="TreeGrafter"/>
</dbReference>
<evidence type="ECO:0000313" key="15">
    <source>
        <dbReference type="Proteomes" id="UP000295777"/>
    </source>
</evidence>
<evidence type="ECO:0000256" key="7">
    <source>
        <dbReference type="ARBA" id="ARBA00023235"/>
    </source>
</evidence>
<feature type="domain" description="PPIase FKBP-type" evidence="11">
    <location>
        <begin position="159"/>
        <end position="230"/>
    </location>
</feature>
<evidence type="ECO:0000313" key="14">
    <source>
        <dbReference type="EMBL" id="TCK05167.1"/>
    </source>
</evidence>
<keyword evidence="6 9" id="KW-0143">Chaperone</keyword>
<comment type="caution">
    <text evidence="14">The sequence shown here is derived from an EMBL/GenBank/DDBJ whole genome shotgun (WGS) entry which is preliminary data.</text>
</comment>
<dbReference type="EMBL" id="SMFV01000002">
    <property type="protein sequence ID" value="TCK05167.1"/>
    <property type="molecule type" value="Genomic_DNA"/>
</dbReference>
<evidence type="ECO:0000256" key="9">
    <source>
        <dbReference type="HAMAP-Rule" id="MF_00303"/>
    </source>
</evidence>
<evidence type="ECO:0000259" key="13">
    <source>
        <dbReference type="Pfam" id="PF05698"/>
    </source>
</evidence>
<keyword evidence="7 9" id="KW-0413">Isomerase</keyword>
<keyword evidence="9" id="KW-0132">Cell division</keyword>
<dbReference type="RefSeq" id="WP_132525637.1">
    <property type="nucleotide sequence ID" value="NZ_SMFV01000002.1"/>
</dbReference>
<comment type="similarity">
    <text evidence="2 9">Belongs to the FKBP-type PPIase family. Tig subfamily.</text>
</comment>
<evidence type="ECO:0000256" key="8">
    <source>
        <dbReference type="ARBA" id="ARBA00029986"/>
    </source>
</evidence>
<keyword evidence="9" id="KW-0963">Cytoplasm</keyword>
<evidence type="ECO:0000256" key="1">
    <source>
        <dbReference type="ARBA" id="ARBA00000971"/>
    </source>
</evidence>
<dbReference type="PANTHER" id="PTHR30560">
    <property type="entry name" value="TRIGGER FACTOR CHAPERONE AND PEPTIDYL-PROLYL CIS/TRANS ISOMERASE"/>
    <property type="match status" value="1"/>
</dbReference>
<dbReference type="Gene3D" id="3.30.70.1050">
    <property type="entry name" value="Trigger factor ribosome-binding domain"/>
    <property type="match status" value="1"/>
</dbReference>
<dbReference type="SUPFAM" id="SSF54534">
    <property type="entry name" value="FKBP-like"/>
    <property type="match status" value="1"/>
</dbReference>
<dbReference type="Pfam" id="PF00254">
    <property type="entry name" value="FKBP_C"/>
    <property type="match status" value="1"/>
</dbReference>
<dbReference type="InterPro" id="IPR005215">
    <property type="entry name" value="Trig_fac"/>
</dbReference>
<dbReference type="Pfam" id="PF05697">
    <property type="entry name" value="Trigger_N"/>
    <property type="match status" value="1"/>
</dbReference>
<dbReference type="GO" id="GO:0015031">
    <property type="term" value="P:protein transport"/>
    <property type="evidence" value="ECO:0007669"/>
    <property type="project" value="UniProtKB-UniRule"/>
</dbReference>
<keyword evidence="10" id="KW-0175">Coiled coil</keyword>
<dbReference type="HAMAP" id="MF_00303">
    <property type="entry name" value="Trigger_factor_Tig"/>
    <property type="match status" value="1"/>
</dbReference>
<comment type="domain">
    <text evidence="9">Consists of 3 domains; the N-terminus binds the ribosome, the middle domain has PPIase activity, while the C-terminus has intrinsic chaperone activity on its own.</text>
</comment>
<dbReference type="PANTHER" id="PTHR30560:SF3">
    <property type="entry name" value="TRIGGER FACTOR-LIKE PROTEIN TIG, CHLOROPLASTIC"/>
    <property type="match status" value="1"/>
</dbReference>
<feature type="domain" description="Trigger factor ribosome-binding bacterial" evidence="12">
    <location>
        <begin position="1"/>
        <end position="146"/>
    </location>
</feature>
<sequence>MAYEVERRSEVLYAVKLVAEPQELEKEVNDICKEIRKSAKIPGFRPGRAPVNLIKKYYEDTIRDALFRGFVSEKLREVVEKENIQLISDPGVEDYSLDLNNNSFEVVLLLEVKPEIELKPEDYKGIKVKKTTRKITDEDVEKVVEGLRNQAATWKEVDREVKEGDLVEIEYETKIEGEEKAHTGNVAVVIGQNQLWPEIEKEVIGKKAGEEGEVTFKAPEEKEKYGEAAGKEVSVKFKVKSVKEKELPEVNDEFAKKFGFESVEEMRKRIREDLETAEETREQEEIEDQIVDAILNKVNVPVPPSMLNLEIRAQAEAQLRRLAQFGVDVRQVNPEAIVEMVRPTAEKTVKVKLLLEKVAELEGIEVTDEDLDAEIQKLAEAAFGGDYVQARQSLEERGLLGMVRQDVLRQKALDRLIELAEIEEVSAPEISEKKEEKSEEKSEG</sequence>
<dbReference type="EC" id="5.2.1.8" evidence="3 9"/>
<dbReference type="GO" id="GO:0005737">
    <property type="term" value="C:cytoplasm"/>
    <property type="evidence" value="ECO:0007669"/>
    <property type="project" value="UniProtKB-SubCell"/>
</dbReference>
<keyword evidence="9" id="KW-0131">Cell cycle</keyword>
<dbReference type="GO" id="GO:0051083">
    <property type="term" value="P:'de novo' cotranslational protein folding"/>
    <property type="evidence" value="ECO:0007669"/>
    <property type="project" value="TreeGrafter"/>
</dbReference>
<dbReference type="InterPro" id="IPR037041">
    <property type="entry name" value="Trigger_fac_C_sf"/>
</dbReference>
<reference evidence="14 15" key="1">
    <citation type="submission" date="2019-03" db="EMBL/GenBank/DDBJ databases">
        <title>Genomic Encyclopedia of Archaeal and Bacterial Type Strains, Phase II (KMG-II): from individual species to whole genera.</title>
        <authorList>
            <person name="Goeker M."/>
        </authorList>
    </citation>
    <scope>NUCLEOTIDE SEQUENCE [LARGE SCALE GENOMIC DNA]</scope>
    <source>
        <strain evidence="14 15">DSM 24425</strain>
    </source>
</reference>
<dbReference type="InterPro" id="IPR027304">
    <property type="entry name" value="Trigger_fact/SurA_dom_sf"/>
</dbReference>
<dbReference type="GO" id="GO:0051301">
    <property type="term" value="P:cell division"/>
    <property type="evidence" value="ECO:0007669"/>
    <property type="project" value="UniProtKB-KW"/>
</dbReference>
<proteinExistence type="inferred from homology"/>
<dbReference type="Gene3D" id="1.10.3120.10">
    <property type="entry name" value="Trigger factor, C-terminal domain"/>
    <property type="match status" value="1"/>
</dbReference>
<dbReference type="Gene3D" id="3.10.50.40">
    <property type="match status" value="1"/>
</dbReference>
<dbReference type="GO" id="GO:0043022">
    <property type="term" value="F:ribosome binding"/>
    <property type="evidence" value="ECO:0007669"/>
    <property type="project" value="TreeGrafter"/>
</dbReference>
<evidence type="ECO:0000256" key="2">
    <source>
        <dbReference type="ARBA" id="ARBA00005464"/>
    </source>
</evidence>
<dbReference type="InterPro" id="IPR046357">
    <property type="entry name" value="PPIase_dom_sf"/>
</dbReference>
<dbReference type="InterPro" id="IPR036611">
    <property type="entry name" value="Trigger_fac_ribosome-bd_sf"/>
</dbReference>
<dbReference type="Proteomes" id="UP000295777">
    <property type="component" value="Unassembled WGS sequence"/>
</dbReference>
<dbReference type="InterPro" id="IPR008881">
    <property type="entry name" value="Trigger_fac_ribosome-bd_bac"/>
</dbReference>
<gene>
    <name evidence="9" type="primary">tig</name>
    <name evidence="14" type="ORF">CLV27_0588</name>
</gene>
<dbReference type="GO" id="GO:0043335">
    <property type="term" value="P:protein unfolding"/>
    <property type="evidence" value="ECO:0007669"/>
    <property type="project" value="TreeGrafter"/>
</dbReference>
<evidence type="ECO:0000256" key="6">
    <source>
        <dbReference type="ARBA" id="ARBA00023186"/>
    </source>
</evidence>
<evidence type="ECO:0000256" key="4">
    <source>
        <dbReference type="ARBA" id="ARBA00016902"/>
    </source>
</evidence>
<dbReference type="Pfam" id="PF05698">
    <property type="entry name" value="Trigger_C"/>
    <property type="match status" value="1"/>
</dbReference>
<evidence type="ECO:0000256" key="10">
    <source>
        <dbReference type="SAM" id="Coils"/>
    </source>
</evidence>
<dbReference type="GO" id="GO:0003755">
    <property type="term" value="F:peptidyl-prolyl cis-trans isomerase activity"/>
    <property type="evidence" value="ECO:0007669"/>
    <property type="project" value="UniProtKB-UniRule"/>
</dbReference>